<dbReference type="Gene3D" id="3.50.50.60">
    <property type="entry name" value="FAD/NAD(P)-binding domain"/>
    <property type="match status" value="1"/>
</dbReference>
<comment type="caution">
    <text evidence="1">The sequence shown here is derived from an EMBL/GenBank/DDBJ whole genome shotgun (WGS) entry which is preliminary data.</text>
</comment>
<keyword evidence="2" id="KW-1185">Reference proteome</keyword>
<dbReference type="InterPro" id="IPR006311">
    <property type="entry name" value="TAT_signal"/>
</dbReference>
<dbReference type="RefSeq" id="WP_160363072.1">
    <property type="nucleotide sequence ID" value="NZ_JACEIB010000026.1"/>
</dbReference>
<dbReference type="AlphaFoldDB" id="A0A838L9M5"/>
<dbReference type="SUPFAM" id="SSF51905">
    <property type="entry name" value="FAD/NAD(P)-binding domain"/>
    <property type="match status" value="2"/>
</dbReference>
<dbReference type="PROSITE" id="PS51318">
    <property type="entry name" value="TAT"/>
    <property type="match status" value="1"/>
</dbReference>
<dbReference type="Pfam" id="PF13450">
    <property type="entry name" value="NAD_binding_8"/>
    <property type="match status" value="1"/>
</dbReference>
<accession>A0A838L9M5</accession>
<dbReference type="InterPro" id="IPR036188">
    <property type="entry name" value="FAD/NAD-bd_sf"/>
</dbReference>
<name>A0A838L9M5_9SPHN</name>
<dbReference type="Proteomes" id="UP000570166">
    <property type="component" value="Unassembled WGS sequence"/>
</dbReference>
<reference evidence="1 2" key="1">
    <citation type="submission" date="2020-07" db="EMBL/GenBank/DDBJ databases">
        <authorList>
            <person name="Sun Q."/>
        </authorList>
    </citation>
    <scope>NUCLEOTIDE SEQUENCE [LARGE SCALE GENOMIC DNA]</scope>
    <source>
        <strain evidence="1 2">CGMCC 1.13654</strain>
    </source>
</reference>
<proteinExistence type="predicted"/>
<gene>
    <name evidence="1" type="ORF">HZF05_17525</name>
</gene>
<dbReference type="PROSITE" id="PS51257">
    <property type="entry name" value="PROKAR_LIPOPROTEIN"/>
    <property type="match status" value="1"/>
</dbReference>
<sequence>MARDITRRDFVNGVAVGAAGLASASLLAGCSPSSNTAASASDPAATYPPLRTGLRGSHPGAFEQAHVLRDGGHPGTGNPVDTGERYDLVVVGGGISGLSAAHFFREAKPNARILIIENHDDFGGHAKRNEFRPAGSPTLLCNGGTLGIDSPYPYSADADALLKTIGLDVEAMKGIETEGYYASRGLGFGVFFDKQTFGTDYLATGTKATPWSEILAKAPLSDEAKSNIAAIESGGGAWLPDLTSAQKKDKLSRISYKAYLADYAKADPVTLAYFQPRSQGWWGVGIDAITALDAWGMGFPGFEGLKLDKGGTERMGFTPRGYADTGGSYTLHFPDGNATIARLLVRSLIPDALPGKDAADSVLAQADYSRLDRPEHSVRIRLSSIVVAVHHVGTPDTAREVEITYVTGMDLKKVRAAQVVMASWNMMIPYIVPELPDPQKAALHDLVKAPLVYTSVELANWQAFDRLKIHRVSAPGCYFTDYGLNEVVDVGGYSTPRDPSKPTIVRMEHVPCQPGLTEFEQNRAGRMALLQTPFEEYEHHVRDEMGRALAGGGFDADRDITGITVNRWPHGYAPEFNPMFEPVLPEDQQPNVIASRRFGRIAIANADSGRGAYTSVAIDQAHRAVGELLS</sequence>
<dbReference type="EMBL" id="JACEIB010000026">
    <property type="protein sequence ID" value="MBA2935884.1"/>
    <property type="molecule type" value="Genomic_DNA"/>
</dbReference>
<protein>
    <submittedName>
        <fullName evidence="1">NAD(P)-binding protein</fullName>
    </submittedName>
</protein>
<organism evidence="1 2">
    <name type="scientific">Sphingomonas chungangi</name>
    <dbReference type="NCBI Taxonomy" id="2683589"/>
    <lineage>
        <taxon>Bacteria</taxon>
        <taxon>Pseudomonadati</taxon>
        <taxon>Pseudomonadota</taxon>
        <taxon>Alphaproteobacteria</taxon>
        <taxon>Sphingomonadales</taxon>
        <taxon>Sphingomonadaceae</taxon>
        <taxon>Sphingomonas</taxon>
    </lineage>
</organism>
<evidence type="ECO:0000313" key="1">
    <source>
        <dbReference type="EMBL" id="MBA2935884.1"/>
    </source>
</evidence>
<evidence type="ECO:0000313" key="2">
    <source>
        <dbReference type="Proteomes" id="UP000570166"/>
    </source>
</evidence>